<organism evidence="2 3">
    <name type="scientific">Hansschlegelia beijingensis</name>
    <dbReference type="NCBI Taxonomy" id="1133344"/>
    <lineage>
        <taxon>Bacteria</taxon>
        <taxon>Pseudomonadati</taxon>
        <taxon>Pseudomonadota</taxon>
        <taxon>Alphaproteobacteria</taxon>
        <taxon>Hyphomicrobiales</taxon>
        <taxon>Methylopilaceae</taxon>
        <taxon>Hansschlegelia</taxon>
    </lineage>
</organism>
<dbReference type="Pfam" id="PF00535">
    <property type="entry name" value="Glycos_transf_2"/>
    <property type="match status" value="1"/>
</dbReference>
<sequence>MLEVLIFVGLALAALPAGMTAWNLWLLSAPPLPASHPSVAILIPARDEEETIGPCVEAALGSVAAEIRVIVADDGSTDRTAEIVGAIAARDPRVELFSPPALPPGWNGKQHACQRLAERADAPFLLFVDADVRLSPEAAARLAGRLESGGFALVSGVPRQIVETVWERLLIPMINALLLGYLPVSVMRRLTAPSLGAGCGQLMMARRDAYLRAGGHASIRTSMHDGLKLPRAFRRAGFMTDLVDGTPLASCRMYRSKAEVWAGFTKNATEGMATPVGLPIWTVLLFGGHIMPWLLLPFALEAGVSAPAAAAACALPIAARLLQAWRCREPFWDVALHPLSIAATLVLQWRALLRHRRGATASWRGRDYQTSN</sequence>
<keyword evidence="3" id="KW-1185">Reference proteome</keyword>
<name>A0A7W6GGD3_9HYPH</name>
<comment type="caution">
    <text evidence="2">The sequence shown here is derived from an EMBL/GenBank/DDBJ whole genome shotgun (WGS) entry which is preliminary data.</text>
</comment>
<dbReference type="PANTHER" id="PTHR43646:SF3">
    <property type="entry name" value="SLR1566 PROTEIN"/>
    <property type="match status" value="1"/>
</dbReference>
<dbReference type="InterPro" id="IPR029044">
    <property type="entry name" value="Nucleotide-diphossugar_trans"/>
</dbReference>
<protein>
    <recommendedName>
        <fullName evidence="1">Glycosyltransferase 2-like domain-containing protein</fullName>
    </recommendedName>
</protein>
<evidence type="ECO:0000259" key="1">
    <source>
        <dbReference type="Pfam" id="PF00535"/>
    </source>
</evidence>
<feature type="domain" description="Glycosyltransferase 2-like" evidence="1">
    <location>
        <begin position="41"/>
        <end position="210"/>
    </location>
</feature>
<evidence type="ECO:0000313" key="3">
    <source>
        <dbReference type="Proteomes" id="UP000528964"/>
    </source>
</evidence>
<dbReference type="AlphaFoldDB" id="A0A7W6GGD3"/>
<gene>
    <name evidence="2" type="ORF">GGR24_002584</name>
</gene>
<accession>A0A7W6GGD3</accession>
<dbReference type="EMBL" id="JACIDR010000004">
    <property type="protein sequence ID" value="MBB3973907.1"/>
    <property type="molecule type" value="Genomic_DNA"/>
</dbReference>
<dbReference type="PANTHER" id="PTHR43646">
    <property type="entry name" value="GLYCOSYLTRANSFERASE"/>
    <property type="match status" value="1"/>
</dbReference>
<evidence type="ECO:0000313" key="2">
    <source>
        <dbReference type="EMBL" id="MBB3973907.1"/>
    </source>
</evidence>
<reference evidence="2 3" key="1">
    <citation type="submission" date="2020-08" db="EMBL/GenBank/DDBJ databases">
        <title>Genomic Encyclopedia of Type Strains, Phase IV (KMG-IV): sequencing the most valuable type-strain genomes for metagenomic binning, comparative biology and taxonomic classification.</title>
        <authorList>
            <person name="Goeker M."/>
        </authorList>
    </citation>
    <scope>NUCLEOTIDE SEQUENCE [LARGE SCALE GENOMIC DNA]</scope>
    <source>
        <strain evidence="2 3">DSM 25481</strain>
    </source>
</reference>
<dbReference type="Gene3D" id="3.90.550.10">
    <property type="entry name" value="Spore Coat Polysaccharide Biosynthesis Protein SpsA, Chain A"/>
    <property type="match status" value="1"/>
</dbReference>
<dbReference type="CDD" id="cd06423">
    <property type="entry name" value="CESA_like"/>
    <property type="match status" value="1"/>
</dbReference>
<dbReference type="Proteomes" id="UP000528964">
    <property type="component" value="Unassembled WGS sequence"/>
</dbReference>
<proteinExistence type="predicted"/>
<dbReference type="SUPFAM" id="SSF53448">
    <property type="entry name" value="Nucleotide-diphospho-sugar transferases"/>
    <property type="match status" value="1"/>
</dbReference>
<dbReference type="InterPro" id="IPR001173">
    <property type="entry name" value="Glyco_trans_2-like"/>
</dbReference>